<reference evidence="3" key="2">
    <citation type="journal article" date="2021" name="Sci. Rep.">
        <title>The distribution of antibiotic resistance genes in chicken gut microbiota commensals.</title>
        <authorList>
            <person name="Juricova H."/>
            <person name="Matiasovicova J."/>
            <person name="Kubasova T."/>
            <person name="Cejkova D."/>
            <person name="Rychlik I."/>
        </authorList>
    </citation>
    <scope>NUCLEOTIDE SEQUENCE</scope>
    <source>
        <strain evidence="3">An824</strain>
    </source>
</reference>
<sequence>MKKSTIIIIFSIFAMIMATSCGGKFNNGGNGTDSLVFDSIKVDSTLWLTEDTAGPRCHVSLSLTYAKGKNADYINDSIIRSGILSPDYFSITSQKLTPQEAADSFVTRYLDEYKTSYGELYKADKSHGASYNCEYLVKTYVLQDNDKYYTYIANIYNYGGGAHGSSIVVARNVDTKSGKIVSLKDIFVPGYEQELNNLIINALCEKYNTENIEGLHDKTIFLGIDVYPSDNFILGEDDITFIYSPDEIASHAEGEIRVKISNDTLEKLLRK</sequence>
<dbReference type="AlphaFoldDB" id="A0A939B7B9"/>
<feature type="chain" id="PRO_5036912217" evidence="1">
    <location>
        <begin position="24"/>
        <end position="271"/>
    </location>
</feature>
<evidence type="ECO:0000259" key="2">
    <source>
        <dbReference type="Pfam" id="PF11738"/>
    </source>
</evidence>
<keyword evidence="4" id="KW-1185">Reference proteome</keyword>
<dbReference type="Gene3D" id="3.90.640.20">
    <property type="entry name" value="Heat-shock cognate protein, ATPase"/>
    <property type="match status" value="1"/>
</dbReference>
<accession>A0A939B7B9</accession>
<dbReference type="InterPro" id="IPR021729">
    <property type="entry name" value="DUF3298"/>
</dbReference>
<name>A0A939B7B9_9BACT</name>
<evidence type="ECO:0000256" key="1">
    <source>
        <dbReference type="SAM" id="SignalP"/>
    </source>
</evidence>
<gene>
    <name evidence="3" type="ORF">H6A34_06140</name>
</gene>
<comment type="caution">
    <text evidence="3">The sequence shown here is derived from an EMBL/GenBank/DDBJ whole genome shotgun (WGS) entry which is preliminary data.</text>
</comment>
<protein>
    <submittedName>
        <fullName evidence="3">DUF3298 domain-containing protein</fullName>
    </submittedName>
</protein>
<dbReference type="RefSeq" id="WP_021949230.1">
    <property type="nucleotide sequence ID" value="NZ_JACJJG010000023.1"/>
</dbReference>
<keyword evidence="1" id="KW-0732">Signal</keyword>
<proteinExistence type="predicted"/>
<feature type="signal peptide" evidence="1">
    <location>
        <begin position="1"/>
        <end position="23"/>
    </location>
</feature>
<evidence type="ECO:0000313" key="4">
    <source>
        <dbReference type="Proteomes" id="UP000706891"/>
    </source>
</evidence>
<feature type="domain" description="DUF3298" evidence="2">
    <location>
        <begin position="184"/>
        <end position="261"/>
    </location>
</feature>
<dbReference type="Proteomes" id="UP000706891">
    <property type="component" value="Unassembled WGS sequence"/>
</dbReference>
<dbReference type="InterPro" id="IPR037126">
    <property type="entry name" value="PdaC/RsiV-like_sf"/>
</dbReference>
<reference evidence="3" key="1">
    <citation type="submission" date="2020-08" db="EMBL/GenBank/DDBJ databases">
        <authorList>
            <person name="Cejkova D."/>
            <person name="Kubasova T."/>
            <person name="Jahodarova E."/>
            <person name="Rychlik I."/>
        </authorList>
    </citation>
    <scope>NUCLEOTIDE SEQUENCE</scope>
    <source>
        <strain evidence="3">An824</strain>
    </source>
</reference>
<dbReference type="PROSITE" id="PS51257">
    <property type="entry name" value="PROKAR_LIPOPROTEIN"/>
    <property type="match status" value="1"/>
</dbReference>
<organism evidence="3 4">
    <name type="scientific">Marseilla massiliensis</name>
    <dbReference type="NCBI Taxonomy" id="1841864"/>
    <lineage>
        <taxon>Bacteria</taxon>
        <taxon>Pseudomonadati</taxon>
        <taxon>Bacteroidota</taxon>
        <taxon>Bacteroidia</taxon>
        <taxon>Bacteroidales</taxon>
        <taxon>Prevotellaceae</taxon>
        <taxon>Marseilla</taxon>
    </lineage>
</organism>
<dbReference type="Pfam" id="PF11738">
    <property type="entry name" value="DUF3298"/>
    <property type="match status" value="1"/>
</dbReference>
<evidence type="ECO:0000313" key="3">
    <source>
        <dbReference type="EMBL" id="MBM6673450.1"/>
    </source>
</evidence>
<dbReference type="EMBL" id="JACJJG010000023">
    <property type="protein sequence ID" value="MBM6673450.1"/>
    <property type="molecule type" value="Genomic_DNA"/>
</dbReference>
<dbReference type="Gene3D" id="3.30.565.40">
    <property type="entry name" value="Fervidobacterium nodosum Rt17-B1 like"/>
    <property type="match status" value="1"/>
</dbReference>